<dbReference type="Pfam" id="PF02321">
    <property type="entry name" value="OEP"/>
    <property type="match status" value="2"/>
</dbReference>
<evidence type="ECO:0000256" key="2">
    <source>
        <dbReference type="RuleBase" id="RU362097"/>
    </source>
</evidence>
<dbReference type="InterPro" id="IPR003423">
    <property type="entry name" value="OMP_efflux"/>
</dbReference>
<gene>
    <name evidence="3" type="ORF">DVR12_18275</name>
</gene>
<comment type="subcellular location">
    <subcellularLocation>
        <location evidence="2">Cell membrane</location>
        <topology evidence="2">Lipid-anchor</topology>
    </subcellularLocation>
</comment>
<sequence>MKTRYIVNFSLLLSLVVGLAACRVGRNYERPPVALPEQFNNTTASDSSIATISWNEFFKDATLQQLIGKALTGNYDLQLAVKRVEEAQSYLRQAKAAWLPALNAVASASTNFPSKNSFTGVNLSANNLGVHLEDFNLGAGLSWEVDVWGKIRRQKEAAQADYLTTYEAEHAVQTGLVSAVASSYFNLLMLDNQLQIAKKNLALSDTIVKMIQLQKTAGEVTELGVQQAISQRQAAELLVPQLEQGIAIQENAIRILTGELPGPVARTSQLADFQVADWLPAGVPAAMISRRPDVRASEMALMAANARVGVAQGNMYPSLSITANGGLNAFKASSWFTMPASLFGTAAGSLTQPIFQRRALKTQLEVAKIKRESAVISFRQSALLAIGEVSDALVKLDKVKIQQEIAHRQVQTAQLAIEQSKMLFKSGMANYLEVITAQGRALQAELAQADIDRQRLSAMVDLYRSLGGGWK</sequence>
<dbReference type="AlphaFoldDB" id="A0A3E1Y6E1"/>
<dbReference type="GO" id="GO:0005886">
    <property type="term" value="C:plasma membrane"/>
    <property type="evidence" value="ECO:0007669"/>
    <property type="project" value="UniProtKB-SubCell"/>
</dbReference>
<keyword evidence="4" id="KW-1185">Reference proteome</keyword>
<dbReference type="EMBL" id="QPMM01000010">
    <property type="protein sequence ID" value="RFS20514.1"/>
    <property type="molecule type" value="Genomic_DNA"/>
</dbReference>
<protein>
    <submittedName>
        <fullName evidence="3">TolC family protein</fullName>
    </submittedName>
</protein>
<dbReference type="PANTHER" id="PTHR30203:SF33">
    <property type="entry name" value="BLR4455 PROTEIN"/>
    <property type="match status" value="1"/>
</dbReference>
<keyword evidence="2" id="KW-0472">Membrane</keyword>
<keyword evidence="2" id="KW-0564">Palmitate</keyword>
<evidence type="ECO:0000313" key="4">
    <source>
        <dbReference type="Proteomes" id="UP000260644"/>
    </source>
</evidence>
<dbReference type="InterPro" id="IPR010131">
    <property type="entry name" value="MdtP/NodT-like"/>
</dbReference>
<organism evidence="3 4">
    <name type="scientific">Chitinophaga silvatica</name>
    <dbReference type="NCBI Taxonomy" id="2282649"/>
    <lineage>
        <taxon>Bacteria</taxon>
        <taxon>Pseudomonadati</taxon>
        <taxon>Bacteroidota</taxon>
        <taxon>Chitinophagia</taxon>
        <taxon>Chitinophagales</taxon>
        <taxon>Chitinophagaceae</taxon>
        <taxon>Chitinophaga</taxon>
    </lineage>
</organism>
<reference evidence="3 4" key="1">
    <citation type="submission" date="2018-07" db="EMBL/GenBank/DDBJ databases">
        <title>Chitinophaga K2CV101002-2 sp. nov., isolated from a monsoon evergreen broad-leaved forest soil.</title>
        <authorList>
            <person name="Lv Y."/>
        </authorList>
    </citation>
    <scope>NUCLEOTIDE SEQUENCE [LARGE SCALE GENOMIC DNA]</scope>
    <source>
        <strain evidence="3 4">GDMCC 1.1288</strain>
    </source>
</reference>
<dbReference type="Gene3D" id="1.20.1600.10">
    <property type="entry name" value="Outer membrane efflux proteins (OEP)"/>
    <property type="match status" value="1"/>
</dbReference>
<name>A0A3E1Y6E1_9BACT</name>
<keyword evidence="2" id="KW-1134">Transmembrane beta strand</keyword>
<keyword evidence="2" id="KW-0449">Lipoprotein</keyword>
<dbReference type="NCBIfam" id="TIGR01845">
    <property type="entry name" value="outer_NodT"/>
    <property type="match status" value="1"/>
</dbReference>
<accession>A0A3E1Y6E1</accession>
<comment type="caution">
    <text evidence="3">The sequence shown here is derived from an EMBL/GenBank/DDBJ whole genome shotgun (WGS) entry which is preliminary data.</text>
</comment>
<keyword evidence="2" id="KW-0812">Transmembrane</keyword>
<dbReference type="SUPFAM" id="SSF56954">
    <property type="entry name" value="Outer membrane efflux proteins (OEP)"/>
    <property type="match status" value="1"/>
</dbReference>
<comment type="similarity">
    <text evidence="1 2">Belongs to the outer membrane factor (OMF) (TC 1.B.17) family.</text>
</comment>
<dbReference type="Proteomes" id="UP000260644">
    <property type="component" value="Unassembled WGS sequence"/>
</dbReference>
<evidence type="ECO:0000313" key="3">
    <source>
        <dbReference type="EMBL" id="RFS20514.1"/>
    </source>
</evidence>
<dbReference type="GO" id="GO:0015562">
    <property type="term" value="F:efflux transmembrane transporter activity"/>
    <property type="evidence" value="ECO:0007669"/>
    <property type="project" value="InterPro"/>
</dbReference>
<dbReference type="Gene3D" id="2.20.200.10">
    <property type="entry name" value="Outer membrane efflux proteins (OEP)"/>
    <property type="match status" value="1"/>
</dbReference>
<evidence type="ECO:0000256" key="1">
    <source>
        <dbReference type="ARBA" id="ARBA00007613"/>
    </source>
</evidence>
<dbReference type="RefSeq" id="WP_116977235.1">
    <property type="nucleotide sequence ID" value="NZ_QPMM01000010.1"/>
</dbReference>
<dbReference type="OrthoDB" id="9770517at2"/>
<dbReference type="PROSITE" id="PS51257">
    <property type="entry name" value="PROKAR_LIPOPROTEIN"/>
    <property type="match status" value="1"/>
</dbReference>
<dbReference type="PANTHER" id="PTHR30203">
    <property type="entry name" value="OUTER MEMBRANE CATION EFFLUX PROTEIN"/>
    <property type="match status" value="1"/>
</dbReference>
<proteinExistence type="inferred from homology"/>